<organism evidence="10 12">
    <name type="scientific">Ziziphus jujuba</name>
    <name type="common">Chinese jujube</name>
    <name type="synonym">Ziziphus sativa</name>
    <dbReference type="NCBI Taxonomy" id="326968"/>
    <lineage>
        <taxon>Eukaryota</taxon>
        <taxon>Viridiplantae</taxon>
        <taxon>Streptophyta</taxon>
        <taxon>Embryophyta</taxon>
        <taxon>Tracheophyta</taxon>
        <taxon>Spermatophyta</taxon>
        <taxon>Magnoliopsida</taxon>
        <taxon>eudicotyledons</taxon>
        <taxon>Gunneridae</taxon>
        <taxon>Pentapetalae</taxon>
        <taxon>rosids</taxon>
        <taxon>fabids</taxon>
        <taxon>Rosales</taxon>
        <taxon>Rhamnaceae</taxon>
        <taxon>Paliureae</taxon>
        <taxon>Ziziphus</taxon>
    </lineage>
</organism>
<feature type="domain" description="DDE Tnp4" evidence="8">
    <location>
        <begin position="170"/>
        <end position="333"/>
    </location>
</feature>
<dbReference type="InterPro" id="IPR058353">
    <property type="entry name" value="DUF8040"/>
</dbReference>
<evidence type="ECO:0000313" key="10">
    <source>
        <dbReference type="Proteomes" id="UP001652623"/>
    </source>
</evidence>
<evidence type="ECO:0000259" key="9">
    <source>
        <dbReference type="Pfam" id="PF26138"/>
    </source>
</evidence>
<dbReference type="PANTHER" id="PTHR22930:SF228">
    <property type="entry name" value="PROTEIN ALP1-LIKE"/>
    <property type="match status" value="1"/>
</dbReference>
<dbReference type="InterPro" id="IPR045249">
    <property type="entry name" value="HARBI1-like"/>
</dbReference>
<comment type="subcellular location">
    <subcellularLocation>
        <location evidence="2">Nucleus</location>
    </subcellularLocation>
</comment>
<evidence type="ECO:0000313" key="11">
    <source>
        <dbReference type="RefSeq" id="XP_060671941.1"/>
    </source>
</evidence>
<keyword evidence="6" id="KW-0378">Hydrolase</keyword>
<evidence type="ECO:0000256" key="5">
    <source>
        <dbReference type="ARBA" id="ARBA00022723"/>
    </source>
</evidence>
<reference evidence="11 12" key="1">
    <citation type="submission" date="2025-05" db="UniProtKB">
        <authorList>
            <consortium name="RefSeq"/>
        </authorList>
    </citation>
    <scope>IDENTIFICATION</scope>
    <source>
        <tissue evidence="11 12">Seedling</tissue>
    </source>
</reference>
<accession>A0ABM4AHY4</accession>
<evidence type="ECO:0000256" key="3">
    <source>
        <dbReference type="ARBA" id="ARBA00006958"/>
    </source>
</evidence>
<dbReference type="GeneID" id="132805422"/>
<gene>
    <name evidence="12" type="primary">LOC132805422</name>
    <name evidence="11" type="synonym">LOC125424111</name>
</gene>
<keyword evidence="7" id="KW-0539">Nucleus</keyword>
<keyword evidence="5" id="KW-0479">Metal-binding</keyword>
<protein>
    <submittedName>
        <fullName evidence="11">Uncharacterized protein LOC125424111 isoform X1</fullName>
    </submittedName>
    <submittedName>
        <fullName evidence="12">Uncharacterized protein LOC132805422</fullName>
    </submittedName>
</protein>
<name>A0ABM4AHY4_ZIZJJ</name>
<keyword evidence="4" id="KW-0540">Nuclease</keyword>
<dbReference type="RefSeq" id="XP_060671941.1">
    <property type="nucleotide sequence ID" value="XM_060815958.1"/>
</dbReference>
<dbReference type="Proteomes" id="UP001652623">
    <property type="component" value="Chromosome 3"/>
</dbReference>
<evidence type="ECO:0000256" key="4">
    <source>
        <dbReference type="ARBA" id="ARBA00022722"/>
    </source>
</evidence>
<keyword evidence="10" id="KW-1185">Reference proteome</keyword>
<dbReference type="Proteomes" id="UP001652623">
    <property type="component" value="Chromosome 9"/>
</dbReference>
<dbReference type="InterPro" id="IPR027806">
    <property type="entry name" value="HARBI1_dom"/>
</dbReference>
<evidence type="ECO:0000256" key="2">
    <source>
        <dbReference type="ARBA" id="ARBA00004123"/>
    </source>
</evidence>
<proteinExistence type="inferred from homology"/>
<dbReference type="RefSeq" id="XP_060676338.1">
    <property type="nucleotide sequence ID" value="XM_060820355.1"/>
</dbReference>
<comment type="similarity">
    <text evidence="3">Belongs to the HARBI1 family.</text>
</comment>
<evidence type="ECO:0000259" key="8">
    <source>
        <dbReference type="Pfam" id="PF13359"/>
    </source>
</evidence>
<sequence length="398" mass="46116">MDDINSSSSSSSDEEFQDFMMFLDVCEYTKRFLEKIPQRTSMLSGQNFITELLNGSEKTCYELFRMDKNIFLSLCTCLKQHEYLKDTKEVRVEEALAMFLIIIGHNVGMRLIADRFQHSLETVDRHFTLTLRAICRLGKELICHTNSPLPSHIVNNPKYFPWFEKCIGAIDGTHISAHVPAEKQVSYRGRKAIVTQNVLCACNFNMMFTFVYAGWEGTANDSRVFLDAITRSENKFPLPKEGEYYVVDSGFPCTMGFLPPFRGERYHLQEYHGRGRQPRGPKELFNYRHSSLRNVIERCFGVLKARFRILKMMPPYKQSRQPLIVIACCTLHNFIRKSAQNDVMFTQWEEEEQEIEDEEASTSGSNNSIDLSDEAATAMAAYRNQLSQVMWHDYVIHM</sequence>
<evidence type="ECO:0000256" key="6">
    <source>
        <dbReference type="ARBA" id="ARBA00022801"/>
    </source>
</evidence>
<evidence type="ECO:0000313" key="12">
    <source>
        <dbReference type="RefSeq" id="XP_060676338.1"/>
    </source>
</evidence>
<dbReference type="Pfam" id="PF13359">
    <property type="entry name" value="DDE_Tnp_4"/>
    <property type="match status" value="1"/>
</dbReference>
<dbReference type="PANTHER" id="PTHR22930">
    <property type="match status" value="1"/>
</dbReference>
<feature type="domain" description="DUF8040" evidence="9">
    <location>
        <begin position="40"/>
        <end position="136"/>
    </location>
</feature>
<dbReference type="Pfam" id="PF26138">
    <property type="entry name" value="DUF8040"/>
    <property type="match status" value="1"/>
</dbReference>
<comment type="cofactor">
    <cofactor evidence="1">
        <name>a divalent metal cation</name>
        <dbReference type="ChEBI" id="CHEBI:60240"/>
    </cofactor>
</comment>
<evidence type="ECO:0000256" key="7">
    <source>
        <dbReference type="ARBA" id="ARBA00023242"/>
    </source>
</evidence>
<evidence type="ECO:0000256" key="1">
    <source>
        <dbReference type="ARBA" id="ARBA00001968"/>
    </source>
</evidence>